<organism evidence="1 2">
    <name type="scientific">Neisseria sicca</name>
    <dbReference type="NCBI Taxonomy" id="490"/>
    <lineage>
        <taxon>Bacteria</taxon>
        <taxon>Pseudomonadati</taxon>
        <taxon>Pseudomonadota</taxon>
        <taxon>Betaproteobacteria</taxon>
        <taxon>Neisseriales</taxon>
        <taxon>Neisseriaceae</taxon>
        <taxon>Neisseria</taxon>
    </lineage>
</organism>
<dbReference type="EMBL" id="PKJO01000016">
    <property type="protein sequence ID" value="PLA39476.1"/>
    <property type="molecule type" value="Genomic_DNA"/>
</dbReference>
<dbReference type="RefSeq" id="WP_101810775.1">
    <property type="nucleotide sequence ID" value="NZ_PKJO01000016.1"/>
</dbReference>
<dbReference type="InterPro" id="IPR026988">
    <property type="entry name" value="YaaC-like"/>
</dbReference>
<dbReference type="Pfam" id="PF14175">
    <property type="entry name" value="YaaC"/>
    <property type="match status" value="1"/>
</dbReference>
<evidence type="ECO:0000313" key="2">
    <source>
        <dbReference type="Proteomes" id="UP000234767"/>
    </source>
</evidence>
<protein>
    <recommendedName>
        <fullName evidence="3">YaaC-like Protein</fullName>
    </recommendedName>
</protein>
<name>A0A2I1XA15_NEISI</name>
<dbReference type="Proteomes" id="UP000234767">
    <property type="component" value="Unassembled WGS sequence"/>
</dbReference>
<accession>A0A2I1XA15</accession>
<sequence length="358" mass="41692">MAHKVIKFKKKNLTIHKASILPNIKENAVLATDSWNFVDLWLKRNSENKAQFYWQQAQNFYNASLNLPKTSSPLTLYYCFLNATKALLITKKISFTELHGLSGKSDIPTTLENETIYLKNTGILPSLAQYLDSPISNNPQATLSLFECFYNLPFLHRTFLLTYPSSPELFIPIHNPIIGKSMTTKEAWFSAELDSEYSDSHTIKLLPGNFEIDISYKDKKIIRCKKSPKRIRWSHLDKETDKIKTFQKYNKALRKHIFYIHGSPTAWYIKRSDITHSHRTGRDGIIKNYTKLHPLVLIFSAMHRLSELSRYTPEKLSKHFDCKHNWLLNDFLKYAPIQFIDEISSELTGLEFKRPKQA</sequence>
<dbReference type="AlphaFoldDB" id="A0A2I1XA15"/>
<evidence type="ECO:0008006" key="3">
    <source>
        <dbReference type="Google" id="ProtNLM"/>
    </source>
</evidence>
<proteinExistence type="predicted"/>
<evidence type="ECO:0000313" key="1">
    <source>
        <dbReference type="EMBL" id="PLA39476.1"/>
    </source>
</evidence>
<comment type="caution">
    <text evidence="1">The sequence shown here is derived from an EMBL/GenBank/DDBJ whole genome shotgun (WGS) entry which is preliminary data.</text>
</comment>
<reference evidence="1 2" key="1">
    <citation type="submission" date="2017-12" db="EMBL/GenBank/DDBJ databases">
        <title>Phylogenetic diversity of female urinary microbiome.</title>
        <authorList>
            <person name="Thomas-White K."/>
            <person name="Wolfe A.J."/>
        </authorList>
    </citation>
    <scope>NUCLEOTIDE SEQUENCE [LARGE SCALE GENOMIC DNA]</scope>
    <source>
        <strain evidence="1 2">UMB0321</strain>
    </source>
</reference>
<gene>
    <name evidence="1" type="ORF">CYK00_10460</name>
</gene>